<proteinExistence type="predicted"/>
<keyword evidence="2" id="KW-0732">Signal</keyword>
<organism evidence="3 4">
    <name type="scientific">Prosthecobacter fusiformis</name>
    <dbReference type="NCBI Taxonomy" id="48464"/>
    <lineage>
        <taxon>Bacteria</taxon>
        <taxon>Pseudomonadati</taxon>
        <taxon>Verrucomicrobiota</taxon>
        <taxon>Verrucomicrobiia</taxon>
        <taxon>Verrucomicrobiales</taxon>
        <taxon>Verrucomicrobiaceae</taxon>
        <taxon>Prosthecobacter</taxon>
    </lineage>
</organism>
<dbReference type="EMBL" id="SOCA01000010">
    <property type="protein sequence ID" value="TDU64595.1"/>
    <property type="molecule type" value="Genomic_DNA"/>
</dbReference>
<keyword evidence="4" id="KW-1185">Reference proteome</keyword>
<sequence length="429" mass="46682">MKLFTVLLTGCLLSSVLLAQPGVSHADGLFLELPLQPGEGDRFQLADFSFWLADPSQPVRGVIIHQHGCTNASPAKHPPVTHDFHWRALARKHHFALLSPQYQVAGKCDEWNNPDSGSERALLTALSDFATRSKRPELSDVPWVLWGHSGGSSWSAQMITRHPQRVLAASFRGGCHKQFGDPAFRASFAPLAKDIPMLFVWGKRETARTSSHYVSWEPMNAMRQDLRSLGGHVARVIDPRSEHGCDDSRLLVIPFFDAVLSARLSGQTMPGALVDMASIETLPVTPENTRNPELGWLPNREIAALWQEFSKTGTLSPSTPPHIAPTLTATRLADGTVSLNWGIVPELAGGLRAIRLNRDGKLLKELGVKPDAYIATSRDAPPEGLRAPSFIDASPASGTDPVYTLTFLDAAGHESPPSPPAKVMPASHQ</sequence>
<dbReference type="OrthoDB" id="982518at2"/>
<dbReference type="AlphaFoldDB" id="A0A4R7RLQ5"/>
<gene>
    <name evidence="3" type="ORF">EI77_04046</name>
</gene>
<dbReference type="RefSeq" id="WP_133797032.1">
    <property type="nucleotide sequence ID" value="NZ_SOCA01000010.1"/>
</dbReference>
<feature type="region of interest" description="Disordered" evidence="1">
    <location>
        <begin position="410"/>
        <end position="429"/>
    </location>
</feature>
<dbReference type="Proteomes" id="UP000295662">
    <property type="component" value="Unassembled WGS sequence"/>
</dbReference>
<protein>
    <submittedName>
        <fullName evidence="3">Uncharacterized protein</fullName>
    </submittedName>
</protein>
<dbReference type="SUPFAM" id="SSF53474">
    <property type="entry name" value="alpha/beta-Hydrolases"/>
    <property type="match status" value="1"/>
</dbReference>
<accession>A0A4R7RLQ5</accession>
<name>A0A4R7RLQ5_9BACT</name>
<evidence type="ECO:0000313" key="3">
    <source>
        <dbReference type="EMBL" id="TDU64595.1"/>
    </source>
</evidence>
<evidence type="ECO:0000256" key="1">
    <source>
        <dbReference type="SAM" id="MobiDB-lite"/>
    </source>
</evidence>
<dbReference type="Gene3D" id="3.40.50.1820">
    <property type="entry name" value="alpha/beta hydrolase"/>
    <property type="match status" value="1"/>
</dbReference>
<feature type="chain" id="PRO_5020180972" evidence="2">
    <location>
        <begin position="20"/>
        <end position="429"/>
    </location>
</feature>
<feature type="signal peptide" evidence="2">
    <location>
        <begin position="1"/>
        <end position="19"/>
    </location>
</feature>
<evidence type="ECO:0000313" key="4">
    <source>
        <dbReference type="Proteomes" id="UP000295662"/>
    </source>
</evidence>
<comment type="caution">
    <text evidence="3">The sequence shown here is derived from an EMBL/GenBank/DDBJ whole genome shotgun (WGS) entry which is preliminary data.</text>
</comment>
<reference evidence="3 4" key="1">
    <citation type="submission" date="2019-03" db="EMBL/GenBank/DDBJ databases">
        <title>Genomic Encyclopedia of Archaeal and Bacterial Type Strains, Phase II (KMG-II): from individual species to whole genera.</title>
        <authorList>
            <person name="Goeker M."/>
        </authorList>
    </citation>
    <scope>NUCLEOTIDE SEQUENCE [LARGE SCALE GENOMIC DNA]</scope>
    <source>
        <strain evidence="3 4">ATCC 25309</strain>
    </source>
</reference>
<evidence type="ECO:0000256" key="2">
    <source>
        <dbReference type="SAM" id="SignalP"/>
    </source>
</evidence>
<dbReference type="InterPro" id="IPR029058">
    <property type="entry name" value="AB_hydrolase_fold"/>
</dbReference>